<dbReference type="Proteomes" id="UP000321548">
    <property type="component" value="Unassembled WGS sequence"/>
</dbReference>
<feature type="compositionally biased region" description="Basic and acidic residues" evidence="1">
    <location>
        <begin position="1"/>
        <end position="19"/>
    </location>
</feature>
<proteinExistence type="predicted"/>
<comment type="caution">
    <text evidence="4">The sequence shown here is derived from an EMBL/GenBank/DDBJ whole genome shotgun (WGS) entry which is preliminary data.</text>
</comment>
<dbReference type="InterPro" id="IPR029069">
    <property type="entry name" value="HotDog_dom_sf"/>
</dbReference>
<dbReference type="EMBL" id="VDUY01000006">
    <property type="protein sequence ID" value="TXL64110.1"/>
    <property type="molecule type" value="Genomic_DNA"/>
</dbReference>
<feature type="domain" description="Acyl-CoA thioesterase-like C-terminal" evidence="3">
    <location>
        <begin position="134"/>
        <end position="268"/>
    </location>
</feature>
<evidence type="ECO:0000259" key="2">
    <source>
        <dbReference type="Pfam" id="PF13622"/>
    </source>
</evidence>
<feature type="domain" description="Acyl-CoA thioesterase-like N-terminal HotDog" evidence="2">
    <location>
        <begin position="30"/>
        <end position="109"/>
    </location>
</feature>
<reference evidence="4 5" key="1">
    <citation type="submission" date="2019-06" db="EMBL/GenBank/DDBJ databases">
        <title>Quisquiliibacterium sp. nov., isolated from a maize field.</title>
        <authorList>
            <person name="Lin S.-Y."/>
            <person name="Tsai C.-F."/>
            <person name="Young C.-C."/>
        </authorList>
    </citation>
    <scope>NUCLEOTIDE SEQUENCE [LARGE SCALE GENOMIC DNA]</scope>
    <source>
        <strain evidence="4 5">CC-CFT501</strain>
    </source>
</reference>
<dbReference type="AlphaFoldDB" id="A0A5C8NQS8"/>
<dbReference type="OrthoDB" id="4370297at2"/>
<evidence type="ECO:0000313" key="4">
    <source>
        <dbReference type="EMBL" id="TXL64110.1"/>
    </source>
</evidence>
<dbReference type="Pfam" id="PF13622">
    <property type="entry name" value="4HBT_3"/>
    <property type="match status" value="1"/>
</dbReference>
<protein>
    <submittedName>
        <fullName evidence="4">Thioesterase family protein</fullName>
    </submittedName>
</protein>
<gene>
    <name evidence="4" type="ORF">FHP08_14300</name>
</gene>
<dbReference type="InterPro" id="IPR049449">
    <property type="entry name" value="TesB_ACOT8-like_N"/>
</dbReference>
<dbReference type="InterPro" id="IPR049450">
    <property type="entry name" value="ACOT8-like_C"/>
</dbReference>
<feature type="region of interest" description="Disordered" evidence="1">
    <location>
        <begin position="1"/>
        <end position="25"/>
    </location>
</feature>
<accession>A0A5C8NQS8</accession>
<dbReference type="SUPFAM" id="SSF54637">
    <property type="entry name" value="Thioesterase/thiol ester dehydrase-isomerase"/>
    <property type="match status" value="2"/>
</dbReference>
<organism evidence="4 5">
    <name type="scientific">Zeimonas arvi</name>
    <dbReference type="NCBI Taxonomy" id="2498847"/>
    <lineage>
        <taxon>Bacteria</taxon>
        <taxon>Pseudomonadati</taxon>
        <taxon>Pseudomonadota</taxon>
        <taxon>Betaproteobacteria</taxon>
        <taxon>Burkholderiales</taxon>
        <taxon>Burkholderiaceae</taxon>
        <taxon>Zeimonas</taxon>
    </lineage>
</organism>
<sequence>MTDPTHPLDRATRLARHPDGSLAGHTEPAYANMVGPFGGTTAAAMLNAVLTHPDRLGDPVALTVNYAGAVADGEFRIDAVPMRTNRSTQHWSITMTQGDAVTTTATAFFALRRETWASTEAGFPAVPAADSLPRMDSSAFAPWTCCYDMRFVKGFWPEGSKPEQELDSVSTLWIRDDPPRPMDFVSLAAICDSFFPRVMIRRPRRVPAGTVSLTTYFHADAKHLARVGAKHVLATARASRFGLGYHDQSAEIWSEAGELLATSHQVVYFKE</sequence>
<evidence type="ECO:0000259" key="3">
    <source>
        <dbReference type="Pfam" id="PF20789"/>
    </source>
</evidence>
<evidence type="ECO:0000313" key="5">
    <source>
        <dbReference type="Proteomes" id="UP000321548"/>
    </source>
</evidence>
<name>A0A5C8NQS8_9BURK</name>
<dbReference type="RefSeq" id="WP_147705171.1">
    <property type="nucleotide sequence ID" value="NZ_VDUY01000006.1"/>
</dbReference>
<dbReference type="Pfam" id="PF20789">
    <property type="entry name" value="4HBT_3C"/>
    <property type="match status" value="1"/>
</dbReference>
<dbReference type="Gene3D" id="2.40.160.210">
    <property type="entry name" value="Acyl-CoA thioesterase, double hotdog domain"/>
    <property type="match status" value="1"/>
</dbReference>
<dbReference type="InterPro" id="IPR042171">
    <property type="entry name" value="Acyl-CoA_hotdog"/>
</dbReference>
<evidence type="ECO:0000256" key="1">
    <source>
        <dbReference type="SAM" id="MobiDB-lite"/>
    </source>
</evidence>
<keyword evidence="5" id="KW-1185">Reference proteome</keyword>